<dbReference type="PANTHER" id="PTHR45090:SF8">
    <property type="entry name" value="J DOMAIN-CONTAINING PROTEIN"/>
    <property type="match status" value="1"/>
</dbReference>
<dbReference type="InterPro" id="IPR036869">
    <property type="entry name" value="J_dom_sf"/>
</dbReference>
<keyword evidence="3" id="KW-1185">Reference proteome</keyword>
<gene>
    <name evidence="2" type="ORF">CITCOLO1_LOCUS751</name>
</gene>
<dbReference type="Pfam" id="PF00226">
    <property type="entry name" value="DnaJ"/>
    <property type="match status" value="1"/>
</dbReference>
<accession>A0ABP0XM08</accession>
<dbReference type="Gene3D" id="1.10.287.110">
    <property type="entry name" value="DnaJ domain"/>
    <property type="match status" value="1"/>
</dbReference>
<dbReference type="SMART" id="SM00271">
    <property type="entry name" value="DnaJ"/>
    <property type="match status" value="1"/>
</dbReference>
<protein>
    <recommendedName>
        <fullName evidence="1">J domain-containing protein</fullName>
    </recommendedName>
</protein>
<dbReference type="Proteomes" id="UP001642487">
    <property type="component" value="Chromosome 1"/>
</dbReference>
<dbReference type="PRINTS" id="PR00625">
    <property type="entry name" value="JDOMAIN"/>
</dbReference>
<dbReference type="InterPro" id="IPR001623">
    <property type="entry name" value="DnaJ_domain"/>
</dbReference>
<evidence type="ECO:0000313" key="2">
    <source>
        <dbReference type="EMBL" id="CAK9309209.1"/>
    </source>
</evidence>
<sequence length="164" mass="18212">MFASPTSSSNSLALFFPSKNTTPTAMPGRRGLSCKASTAAAATKENDYYKLLSVSGGCNASGEEIKKAYRAMALQYHPDLVCDPLLKEQSTRMFVQLNAAYKTLSDPVLRRQYDDSLTSSNRKAFQGDRTVLQRQILELKRRSTLRRDRSASASWAARMQARSC</sequence>
<dbReference type="PROSITE" id="PS50076">
    <property type="entry name" value="DNAJ_2"/>
    <property type="match status" value="1"/>
</dbReference>
<name>A0ABP0XM08_9ROSI</name>
<evidence type="ECO:0000259" key="1">
    <source>
        <dbReference type="PROSITE" id="PS50076"/>
    </source>
</evidence>
<dbReference type="InterPro" id="IPR053232">
    <property type="entry name" value="DnaJ_C/III_chloroplastic"/>
</dbReference>
<feature type="domain" description="J" evidence="1">
    <location>
        <begin position="47"/>
        <end position="117"/>
    </location>
</feature>
<evidence type="ECO:0000313" key="3">
    <source>
        <dbReference type="Proteomes" id="UP001642487"/>
    </source>
</evidence>
<dbReference type="SUPFAM" id="SSF46565">
    <property type="entry name" value="Chaperone J-domain"/>
    <property type="match status" value="1"/>
</dbReference>
<dbReference type="EMBL" id="OZ021735">
    <property type="protein sequence ID" value="CAK9309209.1"/>
    <property type="molecule type" value="Genomic_DNA"/>
</dbReference>
<reference evidence="2 3" key="1">
    <citation type="submission" date="2024-03" db="EMBL/GenBank/DDBJ databases">
        <authorList>
            <person name="Gkanogiannis A."/>
            <person name="Becerra Lopez-Lavalle L."/>
        </authorList>
    </citation>
    <scope>NUCLEOTIDE SEQUENCE [LARGE SCALE GENOMIC DNA]</scope>
</reference>
<proteinExistence type="predicted"/>
<dbReference type="CDD" id="cd06257">
    <property type="entry name" value="DnaJ"/>
    <property type="match status" value="1"/>
</dbReference>
<dbReference type="PANTHER" id="PTHR45090">
    <property type="entry name" value="CHAPERONE PROTEIN DNAJ 20 CHLOROPLASTIC"/>
    <property type="match status" value="1"/>
</dbReference>
<organism evidence="2 3">
    <name type="scientific">Citrullus colocynthis</name>
    <name type="common">colocynth</name>
    <dbReference type="NCBI Taxonomy" id="252529"/>
    <lineage>
        <taxon>Eukaryota</taxon>
        <taxon>Viridiplantae</taxon>
        <taxon>Streptophyta</taxon>
        <taxon>Embryophyta</taxon>
        <taxon>Tracheophyta</taxon>
        <taxon>Spermatophyta</taxon>
        <taxon>Magnoliopsida</taxon>
        <taxon>eudicotyledons</taxon>
        <taxon>Gunneridae</taxon>
        <taxon>Pentapetalae</taxon>
        <taxon>rosids</taxon>
        <taxon>fabids</taxon>
        <taxon>Cucurbitales</taxon>
        <taxon>Cucurbitaceae</taxon>
        <taxon>Benincaseae</taxon>
        <taxon>Citrullus</taxon>
    </lineage>
</organism>